<dbReference type="EMBL" id="JAJTWT010000028">
    <property type="protein sequence ID" value="MCE4540791.1"/>
    <property type="molecule type" value="Genomic_DNA"/>
</dbReference>
<keyword evidence="2" id="KW-1185">Reference proteome</keyword>
<accession>A0ABS8XIX1</accession>
<evidence type="ECO:0008006" key="3">
    <source>
        <dbReference type="Google" id="ProtNLM"/>
    </source>
</evidence>
<gene>
    <name evidence="1" type="ORF">LXT12_26530</name>
</gene>
<comment type="caution">
    <text evidence="1">The sequence shown here is derived from an EMBL/GenBank/DDBJ whole genome shotgun (WGS) entry which is preliminary data.</text>
</comment>
<reference evidence="1 2" key="1">
    <citation type="submission" date="2021-12" db="EMBL/GenBank/DDBJ databases">
        <title>Genome seq of p7.</title>
        <authorList>
            <person name="Seo T."/>
        </authorList>
    </citation>
    <scope>NUCLEOTIDE SEQUENCE [LARGE SCALE GENOMIC DNA]</scope>
    <source>
        <strain evidence="1 2">P7</strain>
    </source>
</reference>
<proteinExistence type="predicted"/>
<evidence type="ECO:0000313" key="2">
    <source>
        <dbReference type="Proteomes" id="UP001201463"/>
    </source>
</evidence>
<sequence>MGFLKKKRNDCNGDPDMTAGAEVHHGRKQCGSWLAATPFNLRRPASYRAVNQFWRDDAQCWSSRFKSARGLCGLLAAAMTFDVHRFLDGQTAPLVARRLHFKVIKQAVQDLFALYVVRNRRPLPGRRGTSIACRFGTLRAGVGQVCATGFA</sequence>
<protein>
    <recommendedName>
        <fullName evidence="3">Transposase DDE domain group 1</fullName>
    </recommendedName>
</protein>
<name>A0ABS8XIX1_9BURK</name>
<dbReference type="RefSeq" id="WP_233395529.1">
    <property type="nucleotide sequence ID" value="NZ_JAJTWT010000028.1"/>
</dbReference>
<organism evidence="1 2">
    <name type="scientific">Pelomonas caseinilytica</name>
    <dbReference type="NCBI Taxonomy" id="2906763"/>
    <lineage>
        <taxon>Bacteria</taxon>
        <taxon>Pseudomonadati</taxon>
        <taxon>Pseudomonadota</taxon>
        <taxon>Betaproteobacteria</taxon>
        <taxon>Burkholderiales</taxon>
        <taxon>Sphaerotilaceae</taxon>
        <taxon>Roseateles</taxon>
    </lineage>
</organism>
<evidence type="ECO:0000313" key="1">
    <source>
        <dbReference type="EMBL" id="MCE4540791.1"/>
    </source>
</evidence>
<dbReference type="Proteomes" id="UP001201463">
    <property type="component" value="Unassembled WGS sequence"/>
</dbReference>